<accession>A0A448ZPG2</accession>
<dbReference type="AlphaFoldDB" id="A0A448ZPG2"/>
<evidence type="ECO:0000313" key="3">
    <source>
        <dbReference type="Proteomes" id="UP000291116"/>
    </source>
</evidence>
<evidence type="ECO:0000256" key="1">
    <source>
        <dbReference type="SAM" id="MobiDB-lite"/>
    </source>
</evidence>
<keyword evidence="3" id="KW-1185">Reference proteome</keyword>
<protein>
    <submittedName>
        <fullName evidence="2">Uncharacterized protein</fullName>
    </submittedName>
</protein>
<feature type="region of interest" description="Disordered" evidence="1">
    <location>
        <begin position="1"/>
        <end position="33"/>
    </location>
</feature>
<feature type="compositionally biased region" description="Basic and acidic residues" evidence="1">
    <location>
        <begin position="152"/>
        <end position="164"/>
    </location>
</feature>
<dbReference type="Proteomes" id="UP000291116">
    <property type="component" value="Unassembled WGS sequence"/>
</dbReference>
<proteinExistence type="predicted"/>
<organism evidence="2 3">
    <name type="scientific">Pseudo-nitzschia multistriata</name>
    <dbReference type="NCBI Taxonomy" id="183589"/>
    <lineage>
        <taxon>Eukaryota</taxon>
        <taxon>Sar</taxon>
        <taxon>Stramenopiles</taxon>
        <taxon>Ochrophyta</taxon>
        <taxon>Bacillariophyta</taxon>
        <taxon>Bacillariophyceae</taxon>
        <taxon>Bacillariophycidae</taxon>
        <taxon>Bacillariales</taxon>
        <taxon>Bacillariaceae</taxon>
        <taxon>Pseudo-nitzschia</taxon>
    </lineage>
</organism>
<reference evidence="2 3" key="1">
    <citation type="submission" date="2019-01" db="EMBL/GenBank/DDBJ databases">
        <authorList>
            <person name="Ferrante I. M."/>
        </authorList>
    </citation>
    <scope>NUCLEOTIDE SEQUENCE [LARGE SCALE GENOMIC DNA]</scope>
    <source>
        <strain evidence="2 3">B856</strain>
    </source>
</reference>
<feature type="region of interest" description="Disordered" evidence="1">
    <location>
        <begin position="140"/>
        <end position="164"/>
    </location>
</feature>
<feature type="compositionally biased region" description="Basic and acidic residues" evidence="1">
    <location>
        <begin position="1"/>
        <end position="12"/>
    </location>
</feature>
<evidence type="ECO:0000313" key="2">
    <source>
        <dbReference type="EMBL" id="VEU43937.1"/>
    </source>
</evidence>
<gene>
    <name evidence="2" type="ORF">PSNMU_V1.4_AUG-EV-PASAV3_0110400</name>
</gene>
<dbReference type="EMBL" id="CAACVS010000602">
    <property type="protein sequence ID" value="VEU43937.1"/>
    <property type="molecule type" value="Genomic_DNA"/>
</dbReference>
<sequence>MDGRSRAGNVKEDVEDGENANENSGQSSGREKGVLLPGLGVAILEHTSRNIAGHGSRGHIQQNDGGQHLALLHWADQSNDGEHHGEEASESDLCTGAHQNAEKHRAGSRGPEDVAMDQFPSGFFPRFFELLHLVVSSDISSQSSDHNGGDCSRQEKDDHKGVDNGKRVNIVVRASDEVNIPPVGPGKSRFFPFYFVRINDGEKTFGTGLLVKSQVRFQIVLDGRCIVGIASRNFLGHGNEGVLLLNFVPDTDRVHIESCNVQFAGVHLLVGDGKFQVIVEIKLFHLQSCVAWRSLETNGKASNRIVVIFASHEDRKTIKGHVNSVLAFDQLSQKSDPPGGDHLLAQGSAAIVLLYLHGVWSGLELQALQTGAEVLALSSPARDGHFGHGTAGQLVKIVGNLGLPAVYVVRVHQDFFTSNVWFRGRSRKEDGRQVRLALSKDPPPHLLSQLVLSHCGCLRCVSDFVLARRTEFCVTFRFLLPQSHSLFAAHSLGMEPSSVDRIRRSLGRSNQSKQEAQEKNAATAAWYGRKSIHCPG</sequence>
<name>A0A448ZPG2_9STRA</name>